<dbReference type="RefSeq" id="WP_189353214.1">
    <property type="nucleotide sequence ID" value="NZ_BMYP01000018.1"/>
</dbReference>
<accession>A0ABQ3HAX6</accession>
<name>A0ABQ3HAX6_9NEIS</name>
<protein>
    <recommendedName>
        <fullName evidence="3">HTH merR-type domain-containing protein</fullName>
    </recommendedName>
</protein>
<sequence>MHFDILTAREAALLLEIEFQRHDIVQSGWDALNDAQQGRKGTSTLPVAKKNGKRYYRREDVQEIARQIISRGSKPPKPRPKLAELVFTIGRPDPDAFVVLE</sequence>
<dbReference type="Proteomes" id="UP000662678">
    <property type="component" value="Unassembled WGS sequence"/>
</dbReference>
<evidence type="ECO:0008006" key="3">
    <source>
        <dbReference type="Google" id="ProtNLM"/>
    </source>
</evidence>
<reference evidence="2" key="1">
    <citation type="journal article" date="2019" name="Int. J. Syst. Evol. Microbiol.">
        <title>The Global Catalogue of Microorganisms (GCM) 10K type strain sequencing project: providing services to taxonomists for standard genome sequencing and annotation.</title>
        <authorList>
            <consortium name="The Broad Institute Genomics Platform"/>
            <consortium name="The Broad Institute Genome Sequencing Center for Infectious Disease"/>
            <person name="Wu L."/>
            <person name="Ma J."/>
        </authorList>
    </citation>
    <scope>NUCLEOTIDE SEQUENCE [LARGE SCALE GENOMIC DNA]</scope>
    <source>
        <strain evidence="2">KCTC 23713</strain>
    </source>
</reference>
<organism evidence="1 2">
    <name type="scientific">Vogesella fluminis</name>
    <dbReference type="NCBI Taxonomy" id="1069161"/>
    <lineage>
        <taxon>Bacteria</taxon>
        <taxon>Pseudomonadati</taxon>
        <taxon>Pseudomonadota</taxon>
        <taxon>Betaproteobacteria</taxon>
        <taxon>Neisseriales</taxon>
        <taxon>Chromobacteriaceae</taxon>
        <taxon>Vogesella</taxon>
    </lineage>
</organism>
<proteinExistence type="predicted"/>
<gene>
    <name evidence="1" type="ORF">GCM10011419_16960</name>
</gene>
<evidence type="ECO:0000313" key="2">
    <source>
        <dbReference type="Proteomes" id="UP000662678"/>
    </source>
</evidence>
<dbReference type="EMBL" id="BMYP01000018">
    <property type="protein sequence ID" value="GHD76929.1"/>
    <property type="molecule type" value="Genomic_DNA"/>
</dbReference>
<keyword evidence="2" id="KW-1185">Reference proteome</keyword>
<comment type="caution">
    <text evidence="1">The sequence shown here is derived from an EMBL/GenBank/DDBJ whole genome shotgun (WGS) entry which is preliminary data.</text>
</comment>
<evidence type="ECO:0000313" key="1">
    <source>
        <dbReference type="EMBL" id="GHD76929.1"/>
    </source>
</evidence>